<dbReference type="EMBL" id="BKCP01008292">
    <property type="protein sequence ID" value="GER48553.1"/>
    <property type="molecule type" value="Genomic_DNA"/>
</dbReference>
<comment type="caution">
    <text evidence="2">The sequence shown here is derived from an EMBL/GenBank/DDBJ whole genome shotgun (WGS) entry which is preliminary data.</text>
</comment>
<gene>
    <name evidence="2" type="ORF">STAS_25720</name>
</gene>
<proteinExistence type="predicted"/>
<feature type="region of interest" description="Disordered" evidence="1">
    <location>
        <begin position="1"/>
        <end position="20"/>
    </location>
</feature>
<evidence type="ECO:0000256" key="1">
    <source>
        <dbReference type="SAM" id="MobiDB-lite"/>
    </source>
</evidence>
<dbReference type="Proteomes" id="UP000325081">
    <property type="component" value="Unassembled WGS sequence"/>
</dbReference>
<protein>
    <submittedName>
        <fullName evidence="2">Antibiotic biosynthesis monooxygenase</fullName>
    </submittedName>
</protein>
<dbReference type="AlphaFoldDB" id="A0A5A7QT90"/>
<name>A0A5A7QT90_STRAF</name>
<sequence>MASASPKEEEEEGGSAAIKEDEEKKIASFLEEIKHLTILTSMLEPNWNYRYSSIGMGWIRSRSRMKLRGIDLGDVRHYSDAELCDFTNGYSDDNIFRLARNGRLFKARVSAMPRDGTGGVPREYFSKYSPAALTRSVSGRDDARVFWELK</sequence>
<accession>A0A5A7QT90</accession>
<keyword evidence="2" id="KW-0503">Monooxygenase</keyword>
<organism evidence="2 3">
    <name type="scientific">Striga asiatica</name>
    <name type="common">Asiatic witchweed</name>
    <name type="synonym">Buchnera asiatica</name>
    <dbReference type="NCBI Taxonomy" id="4170"/>
    <lineage>
        <taxon>Eukaryota</taxon>
        <taxon>Viridiplantae</taxon>
        <taxon>Streptophyta</taxon>
        <taxon>Embryophyta</taxon>
        <taxon>Tracheophyta</taxon>
        <taxon>Spermatophyta</taxon>
        <taxon>Magnoliopsida</taxon>
        <taxon>eudicotyledons</taxon>
        <taxon>Gunneridae</taxon>
        <taxon>Pentapetalae</taxon>
        <taxon>asterids</taxon>
        <taxon>lamiids</taxon>
        <taxon>Lamiales</taxon>
        <taxon>Orobanchaceae</taxon>
        <taxon>Buchnereae</taxon>
        <taxon>Striga</taxon>
    </lineage>
</organism>
<reference evidence="3" key="1">
    <citation type="journal article" date="2019" name="Curr. Biol.">
        <title>Genome Sequence of Striga asiatica Provides Insight into the Evolution of Plant Parasitism.</title>
        <authorList>
            <person name="Yoshida S."/>
            <person name="Kim S."/>
            <person name="Wafula E.K."/>
            <person name="Tanskanen J."/>
            <person name="Kim Y.M."/>
            <person name="Honaas L."/>
            <person name="Yang Z."/>
            <person name="Spallek T."/>
            <person name="Conn C.E."/>
            <person name="Ichihashi Y."/>
            <person name="Cheong K."/>
            <person name="Cui S."/>
            <person name="Der J.P."/>
            <person name="Gundlach H."/>
            <person name="Jiao Y."/>
            <person name="Hori C."/>
            <person name="Ishida J.K."/>
            <person name="Kasahara H."/>
            <person name="Kiba T."/>
            <person name="Kim M.S."/>
            <person name="Koo N."/>
            <person name="Laohavisit A."/>
            <person name="Lee Y.H."/>
            <person name="Lumba S."/>
            <person name="McCourt P."/>
            <person name="Mortimer J.C."/>
            <person name="Mutuku J.M."/>
            <person name="Nomura T."/>
            <person name="Sasaki-Sekimoto Y."/>
            <person name="Seto Y."/>
            <person name="Wang Y."/>
            <person name="Wakatake T."/>
            <person name="Sakakibara H."/>
            <person name="Demura T."/>
            <person name="Yamaguchi S."/>
            <person name="Yoneyama K."/>
            <person name="Manabe R.I."/>
            <person name="Nelson D.C."/>
            <person name="Schulman A.H."/>
            <person name="Timko M.P."/>
            <person name="dePamphilis C.W."/>
            <person name="Choi D."/>
            <person name="Shirasu K."/>
        </authorList>
    </citation>
    <scope>NUCLEOTIDE SEQUENCE [LARGE SCALE GENOMIC DNA]</scope>
    <source>
        <strain evidence="3">cv. UVA1</strain>
    </source>
</reference>
<dbReference type="GO" id="GO:0004497">
    <property type="term" value="F:monooxygenase activity"/>
    <property type="evidence" value="ECO:0007669"/>
    <property type="project" value="UniProtKB-KW"/>
</dbReference>
<evidence type="ECO:0000313" key="3">
    <source>
        <dbReference type="Proteomes" id="UP000325081"/>
    </source>
</evidence>
<keyword evidence="3" id="KW-1185">Reference proteome</keyword>
<evidence type="ECO:0000313" key="2">
    <source>
        <dbReference type="EMBL" id="GER48553.1"/>
    </source>
</evidence>
<keyword evidence="2" id="KW-0560">Oxidoreductase</keyword>